<proteinExistence type="inferred from homology"/>
<dbReference type="EMBL" id="DXFX01000031">
    <property type="protein sequence ID" value="HIX07272.1"/>
    <property type="molecule type" value="Genomic_DNA"/>
</dbReference>
<evidence type="ECO:0000259" key="3">
    <source>
        <dbReference type="Pfam" id="PF00857"/>
    </source>
</evidence>
<dbReference type="Proteomes" id="UP000824204">
    <property type="component" value="Unassembled WGS sequence"/>
</dbReference>
<dbReference type="PANTHER" id="PTHR43540:SF6">
    <property type="entry name" value="ISOCHORISMATASE-LIKE DOMAIN-CONTAINING PROTEIN"/>
    <property type="match status" value="1"/>
</dbReference>
<evidence type="ECO:0000313" key="5">
    <source>
        <dbReference type="Proteomes" id="UP000824204"/>
    </source>
</evidence>
<dbReference type="InterPro" id="IPR050272">
    <property type="entry name" value="Isochorismatase-like_hydrls"/>
</dbReference>
<dbReference type="InterPro" id="IPR000868">
    <property type="entry name" value="Isochorismatase-like_dom"/>
</dbReference>
<evidence type="ECO:0000256" key="2">
    <source>
        <dbReference type="ARBA" id="ARBA00022801"/>
    </source>
</evidence>
<dbReference type="AlphaFoldDB" id="A0A9D2AFV9"/>
<reference evidence="4" key="1">
    <citation type="journal article" date="2021" name="PeerJ">
        <title>Extensive microbial diversity within the chicken gut microbiome revealed by metagenomics and culture.</title>
        <authorList>
            <person name="Gilroy R."/>
            <person name="Ravi A."/>
            <person name="Getino M."/>
            <person name="Pursley I."/>
            <person name="Horton D.L."/>
            <person name="Alikhan N.F."/>
            <person name="Baker D."/>
            <person name="Gharbi K."/>
            <person name="Hall N."/>
            <person name="Watson M."/>
            <person name="Adriaenssens E.M."/>
            <person name="Foster-Nyarko E."/>
            <person name="Jarju S."/>
            <person name="Secka A."/>
            <person name="Antonio M."/>
            <person name="Oren A."/>
            <person name="Chaudhuri R.R."/>
            <person name="La Ragione R."/>
            <person name="Hildebrand F."/>
            <person name="Pallen M.J."/>
        </authorList>
    </citation>
    <scope>NUCLEOTIDE SEQUENCE</scope>
    <source>
        <strain evidence="4">811</strain>
    </source>
</reference>
<dbReference type="Gene3D" id="3.40.50.850">
    <property type="entry name" value="Isochorismatase-like"/>
    <property type="match status" value="1"/>
</dbReference>
<organism evidence="4 5">
    <name type="scientific">Candidatus Borkfalkia faecipullorum</name>
    <dbReference type="NCBI Taxonomy" id="2838510"/>
    <lineage>
        <taxon>Bacteria</taxon>
        <taxon>Bacillati</taxon>
        <taxon>Bacillota</taxon>
        <taxon>Clostridia</taxon>
        <taxon>Christensenellales</taxon>
        <taxon>Christensenellaceae</taxon>
        <taxon>Candidatus Borkfalkia</taxon>
    </lineage>
</organism>
<feature type="domain" description="Isochorismatase-like" evidence="3">
    <location>
        <begin position="5"/>
        <end position="166"/>
    </location>
</feature>
<gene>
    <name evidence="4" type="ORF">H9741_02255</name>
</gene>
<sequence>MEKKLLVAVDLQNDFIDGALGTKEAQAILPAVRKRLARARAEGEDIVFTRDTHTEEYLNTQEGRNLPLKHCLYGSRGWQIADGLCEGEKAFDKPAFGSVELAEFVREKGYTQVELIGVCTDICVISNALLIKAFCPETEVSVRADCCAGISPQSHETALRAMQTCQIEIL</sequence>
<dbReference type="PANTHER" id="PTHR43540">
    <property type="entry name" value="PEROXYUREIDOACRYLATE/UREIDOACRYLATE AMIDOHYDROLASE-RELATED"/>
    <property type="match status" value="1"/>
</dbReference>
<name>A0A9D2AFV9_9FIRM</name>
<comment type="similarity">
    <text evidence="1">Belongs to the isochorismatase family.</text>
</comment>
<dbReference type="InterPro" id="IPR036380">
    <property type="entry name" value="Isochorismatase-like_sf"/>
</dbReference>
<protein>
    <submittedName>
        <fullName evidence="4">Cysteine hydrolase</fullName>
    </submittedName>
</protein>
<evidence type="ECO:0000313" key="4">
    <source>
        <dbReference type="EMBL" id="HIX07272.1"/>
    </source>
</evidence>
<keyword evidence="2 4" id="KW-0378">Hydrolase</keyword>
<dbReference type="SUPFAM" id="SSF52499">
    <property type="entry name" value="Isochorismatase-like hydrolases"/>
    <property type="match status" value="1"/>
</dbReference>
<dbReference type="Pfam" id="PF00857">
    <property type="entry name" value="Isochorismatase"/>
    <property type="match status" value="1"/>
</dbReference>
<dbReference type="GO" id="GO:0016787">
    <property type="term" value="F:hydrolase activity"/>
    <property type="evidence" value="ECO:0007669"/>
    <property type="project" value="UniProtKB-KW"/>
</dbReference>
<comment type="caution">
    <text evidence="4">The sequence shown here is derived from an EMBL/GenBank/DDBJ whole genome shotgun (WGS) entry which is preliminary data.</text>
</comment>
<reference evidence="4" key="2">
    <citation type="submission" date="2021-04" db="EMBL/GenBank/DDBJ databases">
        <authorList>
            <person name="Gilroy R."/>
        </authorList>
    </citation>
    <scope>NUCLEOTIDE SEQUENCE</scope>
    <source>
        <strain evidence="4">811</strain>
    </source>
</reference>
<accession>A0A9D2AFV9</accession>
<dbReference type="CDD" id="cd00431">
    <property type="entry name" value="cysteine_hydrolases"/>
    <property type="match status" value="1"/>
</dbReference>
<evidence type="ECO:0000256" key="1">
    <source>
        <dbReference type="ARBA" id="ARBA00006336"/>
    </source>
</evidence>